<dbReference type="InterPro" id="IPR036390">
    <property type="entry name" value="WH_DNA-bd_sf"/>
</dbReference>
<proteinExistence type="inferred from homology"/>
<accession>A0A917P9T4</accession>
<reference evidence="6" key="1">
    <citation type="journal article" date="2014" name="Int. J. Syst. Evol. Microbiol.">
        <title>Complete genome sequence of Corynebacterium casei LMG S-19264T (=DSM 44701T), isolated from a smear-ripened cheese.</title>
        <authorList>
            <consortium name="US DOE Joint Genome Institute (JGI-PGF)"/>
            <person name="Walter F."/>
            <person name="Albersmeier A."/>
            <person name="Kalinowski J."/>
            <person name="Ruckert C."/>
        </authorList>
    </citation>
    <scope>NUCLEOTIDE SEQUENCE</scope>
    <source>
        <strain evidence="6">JCM 14371</strain>
    </source>
</reference>
<dbReference type="InterPro" id="IPR000847">
    <property type="entry name" value="LysR_HTH_N"/>
</dbReference>
<evidence type="ECO:0000313" key="7">
    <source>
        <dbReference type="Proteomes" id="UP000635726"/>
    </source>
</evidence>
<gene>
    <name evidence="6" type="primary">alsR</name>
    <name evidence="6" type="ORF">GCM10008939_10470</name>
</gene>
<keyword evidence="4" id="KW-0804">Transcription</keyword>
<dbReference type="FunFam" id="1.10.10.10:FF:000001">
    <property type="entry name" value="LysR family transcriptional regulator"/>
    <property type="match status" value="1"/>
</dbReference>
<dbReference type="EMBL" id="BMOE01000002">
    <property type="protein sequence ID" value="GGJ68003.1"/>
    <property type="molecule type" value="Genomic_DNA"/>
</dbReference>
<evidence type="ECO:0000256" key="1">
    <source>
        <dbReference type="ARBA" id="ARBA00009437"/>
    </source>
</evidence>
<evidence type="ECO:0000256" key="2">
    <source>
        <dbReference type="ARBA" id="ARBA00023015"/>
    </source>
</evidence>
<dbReference type="Gene3D" id="1.10.10.10">
    <property type="entry name" value="Winged helix-like DNA-binding domain superfamily/Winged helix DNA-binding domain"/>
    <property type="match status" value="1"/>
</dbReference>
<protein>
    <submittedName>
        <fullName evidence="6">HTH-type transcriptional regulator AlsR</fullName>
    </submittedName>
</protein>
<dbReference type="Pfam" id="PF03466">
    <property type="entry name" value="LysR_substrate"/>
    <property type="match status" value="1"/>
</dbReference>
<evidence type="ECO:0000313" key="6">
    <source>
        <dbReference type="EMBL" id="GGJ68003.1"/>
    </source>
</evidence>
<dbReference type="InterPro" id="IPR036388">
    <property type="entry name" value="WH-like_DNA-bd_sf"/>
</dbReference>
<dbReference type="Gene3D" id="3.40.190.10">
    <property type="entry name" value="Periplasmic binding protein-like II"/>
    <property type="match status" value="2"/>
</dbReference>
<reference evidence="6" key="2">
    <citation type="submission" date="2020-09" db="EMBL/GenBank/DDBJ databases">
        <authorList>
            <person name="Sun Q."/>
            <person name="Ohkuma M."/>
        </authorList>
    </citation>
    <scope>NUCLEOTIDE SEQUENCE</scope>
    <source>
        <strain evidence="6">JCM 14371</strain>
    </source>
</reference>
<dbReference type="AlphaFoldDB" id="A0A917P9T4"/>
<keyword evidence="7" id="KW-1185">Reference proteome</keyword>
<comment type="similarity">
    <text evidence="1">Belongs to the LysR transcriptional regulatory family.</text>
</comment>
<dbReference type="PROSITE" id="PS50931">
    <property type="entry name" value="HTH_LYSR"/>
    <property type="match status" value="1"/>
</dbReference>
<dbReference type="PRINTS" id="PR00039">
    <property type="entry name" value="HTHLYSR"/>
</dbReference>
<dbReference type="GO" id="GO:0003677">
    <property type="term" value="F:DNA binding"/>
    <property type="evidence" value="ECO:0007669"/>
    <property type="project" value="UniProtKB-KW"/>
</dbReference>
<sequence>MERDELNIPRALELRHLRYFVAVAEELHFGRAARRLNLAQPPLSQQIRQLEDLVGCALLVRTSRSVQLTPAGAAFLDRARRTLRNVQDDVQEARSIARGARGVLRIGFAGSAILTVLPGLLGRYRAQEPNVELNLRESFTAQVVDGLLSGALDAGIVRDMEPVPGLHAHVIASEPFVVVLPADHPEAGRASVPVTVLRDRPFVYYPRSAGARAYEKPLSVCEAAGFRPVASQEASQWLTILRLVGAGLGVSLAPACVAGVAPANVVCLPLQGVSLESELQVVRRADDRRPLVRSFEALALEG</sequence>
<name>A0A917P9T4_9DEIO</name>
<dbReference type="RefSeq" id="WP_229670784.1">
    <property type="nucleotide sequence ID" value="NZ_BMOE01000002.1"/>
</dbReference>
<dbReference type="PANTHER" id="PTHR30346:SF30">
    <property type="entry name" value="SMALL NEUTRAL PROTEASE REGULATORY PROTEIN"/>
    <property type="match status" value="1"/>
</dbReference>
<feature type="domain" description="HTH lysR-type" evidence="5">
    <location>
        <begin position="12"/>
        <end position="69"/>
    </location>
</feature>
<dbReference type="SUPFAM" id="SSF46785">
    <property type="entry name" value="Winged helix' DNA-binding domain"/>
    <property type="match status" value="1"/>
</dbReference>
<comment type="caution">
    <text evidence="6">The sequence shown here is derived from an EMBL/GenBank/DDBJ whole genome shotgun (WGS) entry which is preliminary data.</text>
</comment>
<dbReference type="GO" id="GO:0003700">
    <property type="term" value="F:DNA-binding transcription factor activity"/>
    <property type="evidence" value="ECO:0007669"/>
    <property type="project" value="InterPro"/>
</dbReference>
<dbReference type="Proteomes" id="UP000635726">
    <property type="component" value="Unassembled WGS sequence"/>
</dbReference>
<dbReference type="Pfam" id="PF00126">
    <property type="entry name" value="HTH_1"/>
    <property type="match status" value="1"/>
</dbReference>
<dbReference type="PANTHER" id="PTHR30346">
    <property type="entry name" value="TRANSCRIPTIONAL DUAL REGULATOR HCAR-RELATED"/>
    <property type="match status" value="1"/>
</dbReference>
<keyword evidence="3" id="KW-0238">DNA-binding</keyword>
<organism evidence="6 7">
    <name type="scientific">Deinococcus aquiradiocola</name>
    <dbReference type="NCBI Taxonomy" id="393059"/>
    <lineage>
        <taxon>Bacteria</taxon>
        <taxon>Thermotogati</taxon>
        <taxon>Deinococcota</taxon>
        <taxon>Deinococci</taxon>
        <taxon>Deinococcales</taxon>
        <taxon>Deinococcaceae</taxon>
        <taxon>Deinococcus</taxon>
    </lineage>
</organism>
<dbReference type="GO" id="GO:0032993">
    <property type="term" value="C:protein-DNA complex"/>
    <property type="evidence" value="ECO:0007669"/>
    <property type="project" value="TreeGrafter"/>
</dbReference>
<evidence type="ECO:0000259" key="5">
    <source>
        <dbReference type="PROSITE" id="PS50931"/>
    </source>
</evidence>
<keyword evidence="2" id="KW-0805">Transcription regulation</keyword>
<dbReference type="CDD" id="cd08414">
    <property type="entry name" value="PBP2_LTTR_aromatics_like"/>
    <property type="match status" value="1"/>
</dbReference>
<dbReference type="SUPFAM" id="SSF53850">
    <property type="entry name" value="Periplasmic binding protein-like II"/>
    <property type="match status" value="1"/>
</dbReference>
<dbReference type="InterPro" id="IPR005119">
    <property type="entry name" value="LysR_subst-bd"/>
</dbReference>
<evidence type="ECO:0000256" key="3">
    <source>
        <dbReference type="ARBA" id="ARBA00023125"/>
    </source>
</evidence>
<evidence type="ECO:0000256" key="4">
    <source>
        <dbReference type="ARBA" id="ARBA00023163"/>
    </source>
</evidence>